<gene>
    <name evidence="1" type="ORF">GAGA_1014</name>
</gene>
<sequence>MINRERHNNQSLLTVYVSNLAPKKNNQISRQKIMHNNASAFIKVY</sequence>
<reference evidence="1 2" key="1">
    <citation type="journal article" date="2014" name="Environ. Microbiol.">
        <title>Comparative genomics of the marine bacterial genus Glaciecola reveals the high degree of genomic diversity and genomic characteristic for cold adaptation.</title>
        <authorList>
            <person name="Qin Q.L."/>
            <person name="Xie B.B."/>
            <person name="Yu Y."/>
            <person name="Shu Y.L."/>
            <person name="Rong J.C."/>
            <person name="Zhang Y.J."/>
            <person name="Zhao D.L."/>
            <person name="Chen X.L."/>
            <person name="Zhang X.Y."/>
            <person name="Chen B."/>
            <person name="Zhou B.C."/>
            <person name="Zhang Y.Z."/>
        </authorList>
    </citation>
    <scope>NUCLEOTIDE SEQUENCE [LARGE SCALE GENOMIC DNA]</scope>
    <source>
        <strain evidence="1 2">NO2</strain>
    </source>
</reference>
<organism evidence="1 2">
    <name type="scientific">Paraglaciecola agarilytica NO2</name>
    <dbReference type="NCBI Taxonomy" id="1125747"/>
    <lineage>
        <taxon>Bacteria</taxon>
        <taxon>Pseudomonadati</taxon>
        <taxon>Pseudomonadota</taxon>
        <taxon>Gammaproteobacteria</taxon>
        <taxon>Alteromonadales</taxon>
        <taxon>Alteromonadaceae</taxon>
        <taxon>Paraglaciecola</taxon>
    </lineage>
</organism>
<evidence type="ECO:0000313" key="2">
    <source>
        <dbReference type="Proteomes" id="UP000008372"/>
    </source>
</evidence>
<proteinExistence type="predicted"/>
<name>A0ABQ0I3H3_9ALTE</name>
<evidence type="ECO:0000313" key="1">
    <source>
        <dbReference type="EMBL" id="GAC03877.1"/>
    </source>
</evidence>
<comment type="caution">
    <text evidence="1">The sequence shown here is derived from an EMBL/GenBank/DDBJ whole genome shotgun (WGS) entry which is preliminary data.</text>
</comment>
<keyword evidence="2" id="KW-1185">Reference proteome</keyword>
<dbReference type="Proteomes" id="UP000008372">
    <property type="component" value="Unassembled WGS sequence"/>
</dbReference>
<dbReference type="EMBL" id="BAEK01000020">
    <property type="protein sequence ID" value="GAC03877.1"/>
    <property type="molecule type" value="Genomic_DNA"/>
</dbReference>
<accession>A0ABQ0I3H3</accession>
<protein>
    <submittedName>
        <fullName evidence="1">Uncharacterized protein</fullName>
    </submittedName>
</protein>